<keyword evidence="4" id="KW-1185">Reference proteome</keyword>
<reference evidence="4" key="1">
    <citation type="submission" date="2016-10" db="EMBL/GenBank/DDBJ databases">
        <authorList>
            <person name="Varghese N."/>
            <person name="Submissions S."/>
        </authorList>
    </citation>
    <scope>NUCLEOTIDE SEQUENCE [LARGE SCALE GENOMIC DNA]</scope>
    <source>
        <strain evidence="4">DSM 44718</strain>
    </source>
</reference>
<accession>A0A1H3QV20</accession>
<feature type="signal peptide" evidence="2">
    <location>
        <begin position="1"/>
        <end position="19"/>
    </location>
</feature>
<evidence type="ECO:0000313" key="3">
    <source>
        <dbReference type="EMBL" id="SDZ17160.1"/>
    </source>
</evidence>
<gene>
    <name evidence="3" type="ORF">SAMN05421684_3208</name>
</gene>
<keyword evidence="2" id="KW-0732">Signal</keyword>
<dbReference type="EMBL" id="FNQB01000002">
    <property type="protein sequence ID" value="SDZ17160.1"/>
    <property type="molecule type" value="Genomic_DNA"/>
</dbReference>
<name>A0A1H3QV20_9ACTN</name>
<dbReference type="AlphaFoldDB" id="A0A1H3QV20"/>
<sequence length="110" mass="11787">MTVYFAIFLVMMLGSSSYAAGRLHGRVSYRTGYRQGFFDGDRGVGLRRRQGARAVAETARAEPRQRSAPDVPTTLIGSGTTYLSASFVGTTTDGGRHAAEVREIASQPVG</sequence>
<dbReference type="RefSeq" id="WP_090792340.1">
    <property type="nucleotide sequence ID" value="NZ_BOND01000009.1"/>
</dbReference>
<organism evidence="3 4">
    <name type="scientific">Asanoa ishikariensis</name>
    <dbReference type="NCBI Taxonomy" id="137265"/>
    <lineage>
        <taxon>Bacteria</taxon>
        <taxon>Bacillati</taxon>
        <taxon>Actinomycetota</taxon>
        <taxon>Actinomycetes</taxon>
        <taxon>Micromonosporales</taxon>
        <taxon>Micromonosporaceae</taxon>
        <taxon>Asanoa</taxon>
    </lineage>
</organism>
<evidence type="ECO:0000256" key="2">
    <source>
        <dbReference type="SAM" id="SignalP"/>
    </source>
</evidence>
<protein>
    <recommendedName>
        <fullName evidence="5">Secreted protein</fullName>
    </recommendedName>
</protein>
<feature type="region of interest" description="Disordered" evidence="1">
    <location>
        <begin position="55"/>
        <end position="75"/>
    </location>
</feature>
<evidence type="ECO:0000256" key="1">
    <source>
        <dbReference type="SAM" id="MobiDB-lite"/>
    </source>
</evidence>
<proteinExistence type="predicted"/>
<evidence type="ECO:0008006" key="5">
    <source>
        <dbReference type="Google" id="ProtNLM"/>
    </source>
</evidence>
<evidence type="ECO:0000313" key="4">
    <source>
        <dbReference type="Proteomes" id="UP000199632"/>
    </source>
</evidence>
<dbReference type="Proteomes" id="UP000199632">
    <property type="component" value="Unassembled WGS sequence"/>
</dbReference>
<dbReference type="STRING" id="137265.SAMN05421684_3208"/>
<dbReference type="OrthoDB" id="3404620at2"/>
<feature type="chain" id="PRO_5038988400" description="Secreted protein" evidence="2">
    <location>
        <begin position="20"/>
        <end position="110"/>
    </location>
</feature>